<evidence type="ECO:0000313" key="6">
    <source>
        <dbReference type="Proteomes" id="UP001258945"/>
    </source>
</evidence>
<evidence type="ECO:0000313" key="4">
    <source>
        <dbReference type="EMBL" id="MDT8332112.1"/>
    </source>
</evidence>
<keyword evidence="6" id="KW-1185">Reference proteome</keyword>
<reference evidence="4" key="3">
    <citation type="submission" date="2023-09" db="EMBL/GenBank/DDBJ databases">
        <authorList>
            <person name="Schober I."/>
            <person name="Bunk B."/>
        </authorList>
    </citation>
    <scope>NUCLEOTIDE SEQUENCE</scope>
    <source>
        <strain evidence="4">DSM 103800</strain>
    </source>
</reference>
<dbReference type="Pfam" id="PF07859">
    <property type="entry name" value="Abhydrolase_3"/>
    <property type="match status" value="1"/>
</dbReference>
<gene>
    <name evidence="3" type="ORF">RGI145_17730</name>
    <name evidence="4" type="ORF">RQ831_13710</name>
</gene>
<dbReference type="InterPro" id="IPR013094">
    <property type="entry name" value="AB_hydrolase_3"/>
</dbReference>
<dbReference type="eggNOG" id="COG0657">
    <property type="taxonomic scope" value="Bacteria"/>
</dbReference>
<evidence type="ECO:0000313" key="3">
    <source>
        <dbReference type="EMBL" id="APT58676.1"/>
    </source>
</evidence>
<dbReference type="EMBL" id="JAVVDO010000022">
    <property type="protein sequence ID" value="MDT8332112.1"/>
    <property type="molecule type" value="Genomic_DNA"/>
</dbReference>
<dbReference type="Proteomes" id="UP001258945">
    <property type="component" value="Unassembled WGS sequence"/>
</dbReference>
<evidence type="ECO:0000256" key="1">
    <source>
        <dbReference type="ARBA" id="ARBA00022801"/>
    </source>
</evidence>
<dbReference type="STRING" id="257708.RGI145_17730"/>
<accession>A0A1L7AIN7</accession>
<evidence type="ECO:0000259" key="2">
    <source>
        <dbReference type="Pfam" id="PF07859"/>
    </source>
</evidence>
<dbReference type="GO" id="GO:0016787">
    <property type="term" value="F:hydrolase activity"/>
    <property type="evidence" value="ECO:0007669"/>
    <property type="project" value="UniProtKB-KW"/>
</dbReference>
<reference evidence="3 5" key="1">
    <citation type="submission" date="2016-05" db="EMBL/GenBank/DDBJ databases">
        <title>Complete Genome and Methylome Analysis of Psychrotrophic Bacterial Isolates from Antarctic Lake Untersee.</title>
        <authorList>
            <person name="Fomenkov A."/>
            <person name="Akimov V.N."/>
            <person name="Vasilyeva L.V."/>
            <person name="Andersen D."/>
            <person name="Vincze T."/>
            <person name="Roberts R.J."/>
        </authorList>
    </citation>
    <scope>NUCLEOTIDE SEQUENCE [LARGE SCALE GENOMIC DNA]</scope>
    <source>
        <strain evidence="3 5">U14-5</strain>
    </source>
</reference>
<dbReference type="InterPro" id="IPR050300">
    <property type="entry name" value="GDXG_lipolytic_enzyme"/>
</dbReference>
<dbReference type="EMBL" id="CP015583">
    <property type="protein sequence ID" value="APT58676.1"/>
    <property type="molecule type" value="Genomic_DNA"/>
</dbReference>
<dbReference type="KEGG" id="rgi:RGI145_17730"/>
<feature type="domain" description="Alpha/beta hydrolase fold-3" evidence="2">
    <location>
        <begin position="82"/>
        <end position="263"/>
    </location>
</feature>
<evidence type="ECO:0000313" key="5">
    <source>
        <dbReference type="Proteomes" id="UP000185494"/>
    </source>
</evidence>
<dbReference type="SUPFAM" id="SSF53474">
    <property type="entry name" value="alpha/beta-Hydrolases"/>
    <property type="match status" value="1"/>
</dbReference>
<sequence>MTLSRTSSLFLSSARSRAELDRDYSPSLFVESLPAVIEDWARRTALAKAHHAGRLRADLAYGPHPRERIDYFRAAEPSGALLVYLHGGFWQHVSKEESGFLAPGWLEAGVDVAVMDYALAPEVTLPAIVAQARRGLSWLLTQAGTLGFDPERVVVAGHSAGAHLAAMTRLGTAVPLRGLALLSGVFELEPVRRSYVNEAVGMDEAAVAALSPARQDPARPLPLLVAVGERESVAFQEQSRLLAWNWREAGCPVEWRLLPHHTHFSLLDDAGDPSSPLGRGIAELLGLEENR</sequence>
<dbReference type="Proteomes" id="UP000185494">
    <property type="component" value="Chromosome 1"/>
</dbReference>
<dbReference type="AlphaFoldDB" id="A0A1L7AIN7"/>
<organism evidence="3 5">
    <name type="scientific">Roseomonas gilardii</name>
    <dbReference type="NCBI Taxonomy" id="257708"/>
    <lineage>
        <taxon>Bacteria</taxon>
        <taxon>Pseudomonadati</taxon>
        <taxon>Pseudomonadota</taxon>
        <taxon>Alphaproteobacteria</taxon>
        <taxon>Acetobacterales</taxon>
        <taxon>Roseomonadaceae</taxon>
        <taxon>Roseomonas</taxon>
    </lineage>
</organism>
<dbReference type="PANTHER" id="PTHR48081:SF33">
    <property type="entry name" value="KYNURENINE FORMAMIDASE"/>
    <property type="match status" value="1"/>
</dbReference>
<dbReference type="PANTHER" id="PTHR48081">
    <property type="entry name" value="AB HYDROLASE SUPERFAMILY PROTEIN C4A8.06C"/>
    <property type="match status" value="1"/>
</dbReference>
<name>A0A1L7AIN7_9PROT</name>
<dbReference type="RefSeq" id="WP_075799432.1">
    <property type="nucleotide sequence ID" value="NZ_CP015583.1"/>
</dbReference>
<reference evidence="4 6" key="2">
    <citation type="journal article" date="2019" name="Microb. Pathog.">
        <title>Comparison of VITEK 2, MALDI-TOF MS, 16S rRNA gene sequencing, and whole-genome sequencing for identification of Roseomonas mucosa.</title>
        <authorList>
            <person name="Rudolph W.W."/>
            <person name="Gunzer F."/>
            <person name="Trauth M."/>
            <person name="Bunk B."/>
            <person name="Bigge R."/>
            <person name="Schrottner P."/>
        </authorList>
    </citation>
    <scope>NUCLEOTIDE SEQUENCE [LARGE SCALE GENOMIC DNA]</scope>
    <source>
        <strain evidence="4 6">DSM 103800</strain>
    </source>
</reference>
<keyword evidence="1 4" id="KW-0378">Hydrolase</keyword>
<protein>
    <submittedName>
        <fullName evidence="4">Alpha/beta hydrolase</fullName>
    </submittedName>
</protein>
<dbReference type="Gene3D" id="3.40.50.1820">
    <property type="entry name" value="alpha/beta hydrolase"/>
    <property type="match status" value="1"/>
</dbReference>
<proteinExistence type="predicted"/>
<dbReference type="InterPro" id="IPR029058">
    <property type="entry name" value="AB_hydrolase_fold"/>
</dbReference>